<dbReference type="EMBL" id="JAFCMP010000545">
    <property type="protein sequence ID" value="KAG5175817.1"/>
    <property type="molecule type" value="Genomic_DNA"/>
</dbReference>
<dbReference type="SUPFAM" id="SSF48403">
    <property type="entry name" value="Ankyrin repeat"/>
    <property type="match status" value="1"/>
</dbReference>
<dbReference type="PANTHER" id="PTHR24171:SF9">
    <property type="entry name" value="ANKYRIN REPEAT DOMAIN-CONTAINING PROTEIN 39"/>
    <property type="match status" value="1"/>
</dbReference>
<evidence type="ECO:0000313" key="4">
    <source>
        <dbReference type="EMBL" id="KAG5175817.1"/>
    </source>
</evidence>
<gene>
    <name evidence="4" type="ORF">JKP88DRAFT_203404</name>
</gene>
<name>A0A835YI77_9STRA</name>
<dbReference type="InterPro" id="IPR002110">
    <property type="entry name" value="Ankyrin_rpt"/>
</dbReference>
<dbReference type="OrthoDB" id="20872at2759"/>
<sequence length="108" mass="11448">MAAAAAQLGAEHTVWANAYKGDVAAVKAAIEANPDGGADVQDTLQGSTPLHWAAFGGQLPLVQWLVQEAGSDVNVRNNDGCTPLFFACEMCHTDVVQWLVTEGGEHWQ</sequence>
<dbReference type="Proteomes" id="UP000664859">
    <property type="component" value="Unassembled WGS sequence"/>
</dbReference>
<evidence type="ECO:0000256" key="2">
    <source>
        <dbReference type="ARBA" id="ARBA00023043"/>
    </source>
</evidence>
<dbReference type="AlphaFoldDB" id="A0A835YI77"/>
<evidence type="ECO:0000256" key="3">
    <source>
        <dbReference type="PROSITE-ProRule" id="PRU00023"/>
    </source>
</evidence>
<protein>
    <submittedName>
        <fullName evidence="4">Ankyrin repeat-containing domain protein</fullName>
    </submittedName>
</protein>
<reference evidence="4" key="1">
    <citation type="submission" date="2021-02" db="EMBL/GenBank/DDBJ databases">
        <title>First Annotated Genome of the Yellow-green Alga Tribonema minus.</title>
        <authorList>
            <person name="Mahan K.M."/>
        </authorList>
    </citation>
    <scope>NUCLEOTIDE SEQUENCE</scope>
    <source>
        <strain evidence="4">UTEX B ZZ1240</strain>
    </source>
</reference>
<dbReference type="Gene3D" id="1.25.40.20">
    <property type="entry name" value="Ankyrin repeat-containing domain"/>
    <property type="match status" value="1"/>
</dbReference>
<organism evidence="4 5">
    <name type="scientific">Tribonema minus</name>
    <dbReference type="NCBI Taxonomy" id="303371"/>
    <lineage>
        <taxon>Eukaryota</taxon>
        <taxon>Sar</taxon>
        <taxon>Stramenopiles</taxon>
        <taxon>Ochrophyta</taxon>
        <taxon>PX clade</taxon>
        <taxon>Xanthophyceae</taxon>
        <taxon>Tribonematales</taxon>
        <taxon>Tribonemataceae</taxon>
        <taxon>Tribonema</taxon>
    </lineage>
</organism>
<dbReference type="PROSITE" id="PS50297">
    <property type="entry name" value="ANK_REP_REGION"/>
    <property type="match status" value="1"/>
</dbReference>
<evidence type="ECO:0000313" key="5">
    <source>
        <dbReference type="Proteomes" id="UP000664859"/>
    </source>
</evidence>
<keyword evidence="5" id="KW-1185">Reference proteome</keyword>
<dbReference type="SMART" id="SM00248">
    <property type="entry name" value="ANK"/>
    <property type="match status" value="2"/>
</dbReference>
<feature type="repeat" description="ANK" evidence="3">
    <location>
        <begin position="45"/>
        <end position="78"/>
    </location>
</feature>
<dbReference type="PROSITE" id="PS50088">
    <property type="entry name" value="ANK_REPEAT"/>
    <property type="match status" value="1"/>
</dbReference>
<proteinExistence type="predicted"/>
<accession>A0A835YI77</accession>
<dbReference type="InterPro" id="IPR036770">
    <property type="entry name" value="Ankyrin_rpt-contain_sf"/>
</dbReference>
<keyword evidence="1" id="KW-0677">Repeat</keyword>
<dbReference type="PANTHER" id="PTHR24171">
    <property type="entry name" value="ANKYRIN REPEAT DOMAIN-CONTAINING PROTEIN 39-RELATED"/>
    <property type="match status" value="1"/>
</dbReference>
<keyword evidence="2 3" id="KW-0040">ANK repeat</keyword>
<comment type="caution">
    <text evidence="4">The sequence shown here is derived from an EMBL/GenBank/DDBJ whole genome shotgun (WGS) entry which is preliminary data.</text>
</comment>
<evidence type="ECO:0000256" key="1">
    <source>
        <dbReference type="ARBA" id="ARBA00022737"/>
    </source>
</evidence>
<dbReference type="Pfam" id="PF12796">
    <property type="entry name" value="Ank_2"/>
    <property type="match status" value="1"/>
</dbReference>